<dbReference type="Gene3D" id="1.20.1270.180">
    <property type="match status" value="1"/>
</dbReference>
<organism evidence="3 4">
    <name type="scientific">Massilia genomosp. 1</name>
    <dbReference type="NCBI Taxonomy" id="2609280"/>
    <lineage>
        <taxon>Bacteria</taxon>
        <taxon>Pseudomonadati</taxon>
        <taxon>Pseudomonadota</taxon>
        <taxon>Betaproteobacteria</taxon>
        <taxon>Burkholderiales</taxon>
        <taxon>Oxalobacteraceae</taxon>
        <taxon>Telluria group</taxon>
        <taxon>Massilia</taxon>
    </lineage>
</organism>
<keyword evidence="1" id="KW-0732">Signal</keyword>
<gene>
    <name evidence="3" type="ORF">F1735_13790</name>
</gene>
<dbReference type="EMBL" id="WHJF01000031">
    <property type="protein sequence ID" value="NHZ63366.1"/>
    <property type="molecule type" value="Genomic_DNA"/>
</dbReference>
<dbReference type="Pfam" id="PF07007">
    <property type="entry name" value="LprI"/>
    <property type="match status" value="1"/>
</dbReference>
<feature type="signal peptide" evidence="1">
    <location>
        <begin position="1"/>
        <end position="37"/>
    </location>
</feature>
<accession>A0ABX0MSN6</accession>
<sequence length="160" mass="17089">MHVQKSKVKHPATLRHGVARIVLALLAAPLLSLPARAATAAPPVNPFDDCEQYSMAGKHECIEKLAIKSARALKKAEAKAAGAIARWDEDDSYIQQARARLLASNTAFASYRLHQCAFAMASIGGGAGNARGTTQLTCVAEKNLKRVQELASETGVLARR</sequence>
<comment type="caution">
    <text evidence="3">The sequence shown here is derived from an EMBL/GenBank/DDBJ whole genome shotgun (WGS) entry which is preliminary data.</text>
</comment>
<feature type="domain" description="Lysozyme inhibitor LprI-like N-terminal" evidence="2">
    <location>
        <begin position="56"/>
        <end position="150"/>
    </location>
</feature>
<keyword evidence="4" id="KW-1185">Reference proteome</keyword>
<proteinExistence type="predicted"/>
<evidence type="ECO:0000256" key="1">
    <source>
        <dbReference type="SAM" id="SignalP"/>
    </source>
</evidence>
<evidence type="ECO:0000313" key="3">
    <source>
        <dbReference type="EMBL" id="NHZ63366.1"/>
    </source>
</evidence>
<protein>
    <submittedName>
        <fullName evidence="3">DUF1311 domain-containing protein</fullName>
    </submittedName>
</protein>
<feature type="chain" id="PRO_5046521457" evidence="1">
    <location>
        <begin position="38"/>
        <end position="160"/>
    </location>
</feature>
<evidence type="ECO:0000313" key="4">
    <source>
        <dbReference type="Proteomes" id="UP000610594"/>
    </source>
</evidence>
<name>A0ABX0MSN6_9BURK</name>
<dbReference type="Proteomes" id="UP000610594">
    <property type="component" value="Unassembled WGS sequence"/>
</dbReference>
<dbReference type="InterPro" id="IPR009739">
    <property type="entry name" value="LprI-like_N"/>
</dbReference>
<reference evidence="3 4" key="1">
    <citation type="submission" date="2019-10" db="EMBL/GenBank/DDBJ databases">
        <title>Taxonomy of Antarctic Massilia spp.: description of Massilia rubra sp. nov., Massilia aquatica sp. nov., Massilia mucilaginosa sp. nov., Massilia frigida sp. nov. isolated from streams, lakes and regoliths.</title>
        <authorList>
            <person name="Holochova P."/>
            <person name="Sedlacek I."/>
            <person name="Kralova S."/>
            <person name="Maslanova I."/>
            <person name="Busse H.-J."/>
            <person name="Stankova E."/>
            <person name="Vrbovska V."/>
            <person name="Kovarovic V."/>
            <person name="Bartak M."/>
            <person name="Svec P."/>
            <person name="Pantucek R."/>
        </authorList>
    </citation>
    <scope>NUCLEOTIDE SEQUENCE [LARGE SCALE GENOMIC DNA]</scope>
    <source>
        <strain evidence="3 4">CCM 8694</strain>
    </source>
</reference>
<evidence type="ECO:0000259" key="2">
    <source>
        <dbReference type="Pfam" id="PF07007"/>
    </source>
</evidence>